<dbReference type="EMBL" id="JAHWLI010000132">
    <property type="protein sequence ID" value="MBW3118968.1"/>
    <property type="molecule type" value="Genomic_DNA"/>
</dbReference>
<reference evidence="1" key="1">
    <citation type="submission" date="2021-07" db="EMBL/GenBank/DDBJ databases">
        <authorList>
            <person name="Stanton E."/>
        </authorList>
    </citation>
    <scope>NUCLEOTIDE SEQUENCE</scope>
    <source>
        <strain evidence="1">2021EL-01139</strain>
    </source>
</reference>
<accession>A0AAE2ZIS9</accession>
<sequence length="67" mass="7649">MNKIPITYDIGDKVTLIDDGHSDFCGYMDGDILTVIEINPLDDFKYVCGDGVNHNCRFKESEIEKYN</sequence>
<proteinExistence type="predicted"/>
<dbReference type="RefSeq" id="WP_165879306.1">
    <property type="nucleotide sequence ID" value="NZ_JAAOIA010000004.1"/>
</dbReference>
<comment type="caution">
    <text evidence="1">The sequence shown here is derived from an EMBL/GenBank/DDBJ whole genome shotgun (WGS) entry which is preliminary data.</text>
</comment>
<dbReference type="Proteomes" id="UP001155882">
    <property type="component" value="Unassembled WGS sequence"/>
</dbReference>
<protein>
    <submittedName>
        <fullName evidence="1">Uncharacterized protein</fullName>
    </submittedName>
</protein>
<dbReference type="AlphaFoldDB" id="A0AAE2ZIS9"/>
<gene>
    <name evidence="1" type="ORF">KYI77_21270</name>
</gene>
<evidence type="ECO:0000313" key="2">
    <source>
        <dbReference type="Proteomes" id="UP001155882"/>
    </source>
</evidence>
<organism evidence="1 2">
    <name type="scientific">Providencia rettgeri</name>
    <dbReference type="NCBI Taxonomy" id="587"/>
    <lineage>
        <taxon>Bacteria</taxon>
        <taxon>Pseudomonadati</taxon>
        <taxon>Pseudomonadota</taxon>
        <taxon>Gammaproteobacteria</taxon>
        <taxon>Enterobacterales</taxon>
        <taxon>Morganellaceae</taxon>
        <taxon>Providencia</taxon>
    </lineage>
</organism>
<evidence type="ECO:0000313" key="1">
    <source>
        <dbReference type="EMBL" id="MBW3118968.1"/>
    </source>
</evidence>
<name>A0AAE2ZIS9_PRORE</name>